<dbReference type="GO" id="GO:0015031">
    <property type="term" value="P:protein transport"/>
    <property type="evidence" value="ECO:0007669"/>
    <property type="project" value="UniProtKB-KW"/>
</dbReference>
<dbReference type="WBParaSite" id="PSAMB.scaffold4629size14026.g24800.t1">
    <property type="protein sequence ID" value="PSAMB.scaffold4629size14026.g24800.t1"/>
    <property type="gene ID" value="PSAMB.scaffold4629size14026.g24800"/>
</dbReference>
<dbReference type="PANTHER" id="PTHR22624:SF52">
    <property type="entry name" value="CYSTEINE PROTEASE"/>
    <property type="match status" value="1"/>
</dbReference>
<comment type="similarity">
    <text evidence="2 11">Belongs to the peptidase C54 family.</text>
</comment>
<feature type="compositionally biased region" description="Polar residues" evidence="12">
    <location>
        <begin position="101"/>
        <end position="120"/>
    </location>
</feature>
<evidence type="ECO:0000256" key="10">
    <source>
        <dbReference type="ARBA" id="ARBA00029362"/>
    </source>
</evidence>
<proteinExistence type="inferred from homology"/>
<keyword evidence="8 11" id="KW-0653">Protein transport</keyword>
<keyword evidence="5 11" id="KW-0645">Protease</keyword>
<comment type="subcellular location">
    <subcellularLocation>
        <location evidence="1 11">Cytoplasm</location>
    </subcellularLocation>
</comment>
<keyword evidence="9 11" id="KW-0072">Autophagy</keyword>
<evidence type="ECO:0000256" key="5">
    <source>
        <dbReference type="ARBA" id="ARBA00022670"/>
    </source>
</evidence>
<dbReference type="GO" id="GO:0016485">
    <property type="term" value="P:protein processing"/>
    <property type="evidence" value="ECO:0007669"/>
    <property type="project" value="TreeGrafter"/>
</dbReference>
<dbReference type="GO" id="GO:0034727">
    <property type="term" value="P:piecemeal microautophagy of the nucleus"/>
    <property type="evidence" value="ECO:0007669"/>
    <property type="project" value="TreeGrafter"/>
</dbReference>
<feature type="domain" description="Peptidase C54 catalytic" evidence="13">
    <location>
        <begin position="219"/>
        <end position="484"/>
    </location>
</feature>
<dbReference type="Proteomes" id="UP000887566">
    <property type="component" value="Unplaced"/>
</dbReference>
<dbReference type="PANTHER" id="PTHR22624">
    <property type="entry name" value="CYSTEINE PROTEASE ATG4"/>
    <property type="match status" value="1"/>
</dbReference>
<evidence type="ECO:0000256" key="11">
    <source>
        <dbReference type="RuleBase" id="RU363115"/>
    </source>
</evidence>
<feature type="region of interest" description="Disordered" evidence="12">
    <location>
        <begin position="89"/>
        <end position="122"/>
    </location>
</feature>
<dbReference type="GO" id="GO:0000045">
    <property type="term" value="P:autophagosome assembly"/>
    <property type="evidence" value="ECO:0007669"/>
    <property type="project" value="TreeGrafter"/>
</dbReference>
<evidence type="ECO:0000313" key="14">
    <source>
        <dbReference type="Proteomes" id="UP000887566"/>
    </source>
</evidence>
<sequence length="521" mass="58272">MTEEASNGALNSGHKLFSETSHAVPIMSESYQRNSSVVEPSSAETYFHQDIYDDDDDMVVSSFDDFGEISAVDMPESGFFSMEDGMVNSDRTVASGHDEGSSNGHSGQPNSTLENASSKLSRAGRNLSSYIGRKLTNKSDTHEATGTTSMTASTNNYFDADSVKDKFKSAWNNVKYGWQLKSATTFDHEVPIWLLGKIYHPPQIDHSSSSSLEQSEFRDFLADYRSRLWFTYRRGFPTFPDTNASTDCGWGCMLRSVQMMTAQALIVRNLGRDWKWYQTNTTTEKMHRRIVALFGDSPTCDLSLHAMMAVARAKHTPSPVGKWFAPSTAVALMRDTLSNSSDPLLADTAMLVATDCCLARSDVIEASAKWTKSLLIVVCLRLGAEKINRCYHRHIRTLMSMRCCVGIVGGRPKHSVYFVGAYHKHLIFLDPHFVQDTVPVDPTTEFPLKTFHCRLPGKLPLAEMDPSCAIGFFVQSESDFERMIGDLSEVIIDCLFWTLSGAYFVKLLRIDELRRTPIGQF</sequence>
<dbReference type="GO" id="GO:0035973">
    <property type="term" value="P:aggrephagy"/>
    <property type="evidence" value="ECO:0007669"/>
    <property type="project" value="TreeGrafter"/>
</dbReference>
<dbReference type="EC" id="3.4.22.-" evidence="11"/>
<dbReference type="GO" id="GO:0019786">
    <property type="term" value="F:protein-phosphatidylethanolamide deconjugating activity"/>
    <property type="evidence" value="ECO:0007669"/>
    <property type="project" value="InterPro"/>
</dbReference>
<keyword evidence="6 11" id="KW-0378">Hydrolase</keyword>
<comment type="catalytic activity">
    <reaction evidence="10">
        <text>[protein]-C-terminal L-amino acid-glycyl-phosphatidylethanolamide + H2O = [protein]-C-terminal L-amino acid-glycine + a 1,2-diacyl-sn-glycero-3-phosphoethanolamine</text>
        <dbReference type="Rhea" id="RHEA:67548"/>
        <dbReference type="Rhea" id="RHEA-COMP:17323"/>
        <dbReference type="Rhea" id="RHEA-COMP:17324"/>
        <dbReference type="ChEBI" id="CHEBI:15377"/>
        <dbReference type="ChEBI" id="CHEBI:64612"/>
        <dbReference type="ChEBI" id="CHEBI:172940"/>
        <dbReference type="ChEBI" id="CHEBI:172941"/>
    </reaction>
    <physiologicalReaction direction="left-to-right" evidence="10">
        <dbReference type="Rhea" id="RHEA:67549"/>
    </physiologicalReaction>
</comment>
<evidence type="ECO:0000259" key="13">
    <source>
        <dbReference type="Pfam" id="PF03416"/>
    </source>
</evidence>
<comment type="function">
    <text evidence="11">Cysteine protease that plays a key role in autophagy by mediating both proteolytic activation and delipidation of ATG8 family proteins.</text>
</comment>
<evidence type="ECO:0000256" key="8">
    <source>
        <dbReference type="ARBA" id="ARBA00022927"/>
    </source>
</evidence>
<dbReference type="GO" id="GO:0004197">
    <property type="term" value="F:cysteine-type endopeptidase activity"/>
    <property type="evidence" value="ECO:0007669"/>
    <property type="project" value="TreeGrafter"/>
</dbReference>
<dbReference type="GO" id="GO:0005737">
    <property type="term" value="C:cytoplasm"/>
    <property type="evidence" value="ECO:0007669"/>
    <property type="project" value="UniProtKB-SubCell"/>
</dbReference>
<evidence type="ECO:0000256" key="6">
    <source>
        <dbReference type="ARBA" id="ARBA00022801"/>
    </source>
</evidence>
<evidence type="ECO:0000256" key="12">
    <source>
        <dbReference type="SAM" id="MobiDB-lite"/>
    </source>
</evidence>
<evidence type="ECO:0000256" key="1">
    <source>
        <dbReference type="ARBA" id="ARBA00004496"/>
    </source>
</evidence>
<keyword evidence="7" id="KW-0788">Thiol protease</keyword>
<dbReference type="InterPro" id="IPR005078">
    <property type="entry name" value="Peptidase_C54"/>
</dbReference>
<dbReference type="InterPro" id="IPR046792">
    <property type="entry name" value="Peptidase_C54_cat"/>
</dbReference>
<evidence type="ECO:0000256" key="7">
    <source>
        <dbReference type="ARBA" id="ARBA00022807"/>
    </source>
</evidence>
<name>A0A914WLB4_9BILA</name>
<dbReference type="GO" id="GO:0000423">
    <property type="term" value="P:mitophagy"/>
    <property type="evidence" value="ECO:0007669"/>
    <property type="project" value="TreeGrafter"/>
</dbReference>
<keyword evidence="4 11" id="KW-0963">Cytoplasm</keyword>
<evidence type="ECO:0000256" key="4">
    <source>
        <dbReference type="ARBA" id="ARBA00022490"/>
    </source>
</evidence>
<evidence type="ECO:0000256" key="9">
    <source>
        <dbReference type="ARBA" id="ARBA00023006"/>
    </source>
</evidence>
<keyword evidence="14" id="KW-1185">Reference proteome</keyword>
<organism evidence="14 15">
    <name type="scientific">Plectus sambesii</name>
    <dbReference type="NCBI Taxonomy" id="2011161"/>
    <lineage>
        <taxon>Eukaryota</taxon>
        <taxon>Metazoa</taxon>
        <taxon>Ecdysozoa</taxon>
        <taxon>Nematoda</taxon>
        <taxon>Chromadorea</taxon>
        <taxon>Plectida</taxon>
        <taxon>Plectina</taxon>
        <taxon>Plectoidea</taxon>
        <taxon>Plectidae</taxon>
        <taxon>Plectus</taxon>
    </lineage>
</organism>
<evidence type="ECO:0000313" key="15">
    <source>
        <dbReference type="WBParaSite" id="PSAMB.scaffold4629size14026.g24800.t1"/>
    </source>
</evidence>
<dbReference type="AlphaFoldDB" id="A0A914WLB4"/>
<dbReference type="SUPFAM" id="SSF54001">
    <property type="entry name" value="Cysteine proteinases"/>
    <property type="match status" value="1"/>
</dbReference>
<evidence type="ECO:0000256" key="3">
    <source>
        <dbReference type="ARBA" id="ARBA00022448"/>
    </source>
</evidence>
<evidence type="ECO:0000256" key="2">
    <source>
        <dbReference type="ARBA" id="ARBA00010958"/>
    </source>
</evidence>
<dbReference type="Pfam" id="PF03416">
    <property type="entry name" value="Peptidase_C54"/>
    <property type="match status" value="1"/>
</dbReference>
<reference evidence="15" key="1">
    <citation type="submission" date="2022-11" db="UniProtKB">
        <authorList>
            <consortium name="WormBaseParasite"/>
        </authorList>
    </citation>
    <scope>IDENTIFICATION</scope>
</reference>
<protein>
    <recommendedName>
        <fullName evidence="11">Cysteine protease</fullName>
        <ecNumber evidence="11">3.4.22.-</ecNumber>
    </recommendedName>
</protein>
<accession>A0A914WLB4</accession>
<keyword evidence="3" id="KW-0813">Transport</keyword>
<dbReference type="InterPro" id="IPR038765">
    <property type="entry name" value="Papain-like_cys_pep_sf"/>
</dbReference>